<organism evidence="1 2">
    <name type="scientific">Trichinella zimbabwensis</name>
    <dbReference type="NCBI Taxonomy" id="268475"/>
    <lineage>
        <taxon>Eukaryota</taxon>
        <taxon>Metazoa</taxon>
        <taxon>Ecdysozoa</taxon>
        <taxon>Nematoda</taxon>
        <taxon>Enoplea</taxon>
        <taxon>Dorylaimia</taxon>
        <taxon>Trichinellida</taxon>
        <taxon>Trichinellidae</taxon>
        <taxon>Trichinella</taxon>
    </lineage>
</organism>
<proteinExistence type="predicted"/>
<keyword evidence="2" id="KW-1185">Reference proteome</keyword>
<comment type="caution">
    <text evidence="1">The sequence shown here is derived from an EMBL/GenBank/DDBJ whole genome shotgun (WGS) entry which is preliminary data.</text>
</comment>
<gene>
    <name evidence="1" type="ORF">T11_8563</name>
</gene>
<accession>A0A0V1GQD3</accession>
<dbReference type="Proteomes" id="UP000055024">
    <property type="component" value="Unassembled WGS sequence"/>
</dbReference>
<dbReference type="AlphaFoldDB" id="A0A0V1GQD3"/>
<evidence type="ECO:0000313" key="1">
    <source>
        <dbReference type="EMBL" id="KRZ00446.1"/>
    </source>
</evidence>
<dbReference type="EMBL" id="JYDP01000480">
    <property type="protein sequence ID" value="KRZ00446.1"/>
    <property type="molecule type" value="Genomic_DNA"/>
</dbReference>
<name>A0A0V1GQD3_9BILA</name>
<evidence type="ECO:0000313" key="2">
    <source>
        <dbReference type="Proteomes" id="UP000055024"/>
    </source>
</evidence>
<protein>
    <submittedName>
        <fullName evidence="1">Uncharacterized protein</fullName>
    </submittedName>
</protein>
<sequence length="194" mass="22335">MSKVEQDHRSYSDYDRPLLDCHYDLRQRFDPETTHLFLLKISSVWRIIKDDVKSGTRSSYVSLNPKRFVPHPLRRLYLKSLPSVSRFCWRSNVFPSPLTGGSYSDYDRPLLDCHYNLRQRFDPETTHLILSHSILLQYVHAKWPWSRPTKHQLLYASAIHSVVVIAVTGPVDVRCGSSILGAGMLPGISNTPVE</sequence>
<reference evidence="1 2" key="1">
    <citation type="submission" date="2015-01" db="EMBL/GenBank/DDBJ databases">
        <title>Evolution of Trichinella species and genotypes.</title>
        <authorList>
            <person name="Korhonen P.K."/>
            <person name="Edoardo P."/>
            <person name="Giuseppe L.R."/>
            <person name="Gasser R.B."/>
        </authorList>
    </citation>
    <scope>NUCLEOTIDE SEQUENCE [LARGE SCALE GENOMIC DNA]</scope>
    <source>
        <strain evidence="1">ISS1029</strain>
    </source>
</reference>